<evidence type="ECO:0000256" key="1">
    <source>
        <dbReference type="ARBA" id="ARBA00004651"/>
    </source>
</evidence>
<evidence type="ECO:0000256" key="4">
    <source>
        <dbReference type="ARBA" id="ARBA00022692"/>
    </source>
</evidence>
<keyword evidence="7 10" id="KW-0472">Membrane</keyword>
<name>A0ABM5JQ82_DIAVI</name>
<evidence type="ECO:0000256" key="6">
    <source>
        <dbReference type="ARBA" id="ARBA00022989"/>
    </source>
</evidence>
<keyword evidence="8" id="KW-0675">Receptor</keyword>
<proteinExistence type="predicted"/>
<dbReference type="EnsemblMetazoa" id="XM_050644139.1">
    <property type="protein sequence ID" value="XP_050500096.1"/>
    <property type="gene ID" value="LOC126880337"/>
</dbReference>
<evidence type="ECO:0000256" key="3">
    <source>
        <dbReference type="ARBA" id="ARBA00022606"/>
    </source>
</evidence>
<evidence type="ECO:0000313" key="12">
    <source>
        <dbReference type="Proteomes" id="UP001652700"/>
    </source>
</evidence>
<keyword evidence="4 10" id="KW-0812">Transmembrane</keyword>
<dbReference type="InterPro" id="IPR004117">
    <property type="entry name" value="7tm6_olfct_rcpt"/>
</dbReference>
<dbReference type="Proteomes" id="UP001652700">
    <property type="component" value="Unplaced"/>
</dbReference>
<evidence type="ECO:0000256" key="7">
    <source>
        <dbReference type="ARBA" id="ARBA00023136"/>
    </source>
</evidence>
<comment type="subcellular location">
    <subcellularLocation>
        <location evidence="1">Cell membrane</location>
        <topology evidence="1">Multi-pass membrane protein</topology>
    </subcellularLocation>
</comment>
<feature type="transmembrane region" description="Helical" evidence="10">
    <location>
        <begin position="145"/>
        <end position="166"/>
    </location>
</feature>
<keyword evidence="9" id="KW-0807">Transducer</keyword>
<dbReference type="GeneID" id="126880337"/>
<dbReference type="PANTHER" id="PTHR21137">
    <property type="entry name" value="ODORANT RECEPTOR"/>
    <property type="match status" value="1"/>
</dbReference>
<keyword evidence="5" id="KW-0552">Olfaction</keyword>
<evidence type="ECO:0000256" key="9">
    <source>
        <dbReference type="ARBA" id="ARBA00023224"/>
    </source>
</evidence>
<evidence type="ECO:0000256" key="8">
    <source>
        <dbReference type="ARBA" id="ARBA00023170"/>
    </source>
</evidence>
<dbReference type="PANTHER" id="PTHR21137:SF35">
    <property type="entry name" value="ODORANT RECEPTOR 19A-RELATED"/>
    <property type="match status" value="1"/>
</dbReference>
<evidence type="ECO:0000256" key="5">
    <source>
        <dbReference type="ARBA" id="ARBA00022725"/>
    </source>
</evidence>
<accession>A0ABM5JQ82</accession>
<evidence type="ECO:0000256" key="2">
    <source>
        <dbReference type="ARBA" id="ARBA00022475"/>
    </source>
</evidence>
<feature type="transmembrane region" description="Helical" evidence="10">
    <location>
        <begin position="172"/>
        <end position="189"/>
    </location>
</feature>
<sequence>MKKINTVFKIIHFVSICFGTASFISLLSNANCYDHLIPLLIKDLFFNYNFVKVAIYGFLIPHTCVFTFATMFIATYFVMHFKFLMQCLNEDVKQFIEEDTENRRSDINDLQYQNYVRQQITHICIKFVRIKGDVDALNLFIKWRCVSFIFTGALACGGEVICVLITNGNQGTYYMGMAFGSILIFFIGSEIGHQLQIESENLLTNILRFKWYQWNKANCEMFIILLLQIQKPVVIKCFAFPYINRELLLSVFRIVHGYIACFQSMKKN</sequence>
<keyword evidence="12" id="KW-1185">Reference proteome</keyword>
<keyword evidence="2" id="KW-1003">Cell membrane</keyword>
<evidence type="ECO:0000256" key="10">
    <source>
        <dbReference type="SAM" id="Phobius"/>
    </source>
</evidence>
<dbReference type="Pfam" id="PF02949">
    <property type="entry name" value="7tm_6"/>
    <property type="match status" value="1"/>
</dbReference>
<keyword evidence="6 10" id="KW-1133">Transmembrane helix</keyword>
<keyword evidence="3" id="KW-0716">Sensory transduction</keyword>
<reference evidence="11" key="1">
    <citation type="submission" date="2025-05" db="UniProtKB">
        <authorList>
            <consortium name="EnsemblMetazoa"/>
        </authorList>
    </citation>
    <scope>IDENTIFICATION</scope>
</reference>
<evidence type="ECO:0000313" key="11">
    <source>
        <dbReference type="EnsemblMetazoa" id="XP_050500096.1"/>
    </source>
</evidence>
<protein>
    <submittedName>
        <fullName evidence="11">Uncharacterized protein</fullName>
    </submittedName>
</protein>
<feature type="transmembrane region" description="Helical" evidence="10">
    <location>
        <begin position="54"/>
        <end position="78"/>
    </location>
</feature>
<organism evidence="11 12">
    <name type="scientific">Diabrotica virgifera virgifera</name>
    <name type="common">western corn rootworm</name>
    <dbReference type="NCBI Taxonomy" id="50390"/>
    <lineage>
        <taxon>Eukaryota</taxon>
        <taxon>Metazoa</taxon>
        <taxon>Ecdysozoa</taxon>
        <taxon>Arthropoda</taxon>
        <taxon>Hexapoda</taxon>
        <taxon>Insecta</taxon>
        <taxon>Pterygota</taxon>
        <taxon>Neoptera</taxon>
        <taxon>Endopterygota</taxon>
        <taxon>Coleoptera</taxon>
        <taxon>Polyphaga</taxon>
        <taxon>Cucujiformia</taxon>
        <taxon>Chrysomeloidea</taxon>
        <taxon>Chrysomelidae</taxon>
        <taxon>Galerucinae</taxon>
        <taxon>Diabroticina</taxon>
        <taxon>Diabroticites</taxon>
        <taxon>Diabrotica</taxon>
    </lineage>
</organism>
<dbReference type="RefSeq" id="XP_050500096.1">
    <property type="nucleotide sequence ID" value="XM_050644139.1"/>
</dbReference>